<protein>
    <submittedName>
        <fullName evidence="2">Uncharacterized protein</fullName>
    </submittedName>
</protein>
<reference evidence="3" key="1">
    <citation type="journal article" date="2014" name="Science">
        <title>Ancient hybridizations among the ancestral genomes of bread wheat.</title>
        <authorList>
            <consortium name="International Wheat Genome Sequencing Consortium,"/>
            <person name="Marcussen T."/>
            <person name="Sandve S.R."/>
            <person name="Heier L."/>
            <person name="Spannagl M."/>
            <person name="Pfeifer M."/>
            <person name="Jakobsen K.S."/>
            <person name="Wulff B.B."/>
            <person name="Steuernagel B."/>
            <person name="Mayer K.F."/>
            <person name="Olsen O.A."/>
        </authorList>
    </citation>
    <scope>NUCLEOTIDE SEQUENCE [LARGE SCALE GENOMIC DNA]</scope>
    <source>
        <strain evidence="3">cv. AL8/78</strain>
    </source>
</reference>
<name>A0A453QNM4_AEGTS</name>
<evidence type="ECO:0000313" key="3">
    <source>
        <dbReference type="Proteomes" id="UP000015105"/>
    </source>
</evidence>
<dbReference type="EnsemblPlants" id="AET7Gv20252700.2">
    <property type="protein sequence ID" value="AET7Gv20252700.2"/>
    <property type="gene ID" value="AET7Gv20252700"/>
</dbReference>
<evidence type="ECO:0000256" key="1">
    <source>
        <dbReference type="SAM" id="MobiDB-lite"/>
    </source>
</evidence>
<feature type="compositionally biased region" description="Polar residues" evidence="1">
    <location>
        <begin position="119"/>
        <end position="135"/>
    </location>
</feature>
<reference evidence="2" key="3">
    <citation type="journal article" date="2017" name="Nature">
        <title>Genome sequence of the progenitor of the wheat D genome Aegilops tauschii.</title>
        <authorList>
            <person name="Luo M.C."/>
            <person name="Gu Y.Q."/>
            <person name="Puiu D."/>
            <person name="Wang H."/>
            <person name="Twardziok S.O."/>
            <person name="Deal K.R."/>
            <person name="Huo N."/>
            <person name="Zhu T."/>
            <person name="Wang L."/>
            <person name="Wang Y."/>
            <person name="McGuire P.E."/>
            <person name="Liu S."/>
            <person name="Long H."/>
            <person name="Ramasamy R.K."/>
            <person name="Rodriguez J.C."/>
            <person name="Van S.L."/>
            <person name="Yuan L."/>
            <person name="Wang Z."/>
            <person name="Xia Z."/>
            <person name="Xiao L."/>
            <person name="Anderson O.D."/>
            <person name="Ouyang S."/>
            <person name="Liang Y."/>
            <person name="Zimin A.V."/>
            <person name="Pertea G."/>
            <person name="Qi P."/>
            <person name="Bennetzen J.L."/>
            <person name="Dai X."/>
            <person name="Dawson M.W."/>
            <person name="Muller H.G."/>
            <person name="Kugler K."/>
            <person name="Rivarola-Duarte L."/>
            <person name="Spannagl M."/>
            <person name="Mayer K.F.X."/>
            <person name="Lu F.H."/>
            <person name="Bevan M.W."/>
            <person name="Leroy P."/>
            <person name="Li P."/>
            <person name="You F.M."/>
            <person name="Sun Q."/>
            <person name="Liu Z."/>
            <person name="Lyons E."/>
            <person name="Wicker T."/>
            <person name="Salzberg S.L."/>
            <person name="Devos K.M."/>
            <person name="Dvorak J."/>
        </authorList>
    </citation>
    <scope>NUCLEOTIDE SEQUENCE [LARGE SCALE GENOMIC DNA]</scope>
    <source>
        <strain evidence="2">cv. AL8/78</strain>
    </source>
</reference>
<dbReference type="Proteomes" id="UP000015105">
    <property type="component" value="Chromosome 7D"/>
</dbReference>
<reference evidence="2" key="4">
    <citation type="submission" date="2019-03" db="UniProtKB">
        <authorList>
            <consortium name="EnsemblPlants"/>
        </authorList>
    </citation>
    <scope>IDENTIFICATION</scope>
</reference>
<proteinExistence type="predicted"/>
<dbReference type="Gramene" id="AET7Gv20252700.2">
    <property type="protein sequence ID" value="AET7Gv20252700.2"/>
    <property type="gene ID" value="AET7Gv20252700"/>
</dbReference>
<feature type="region of interest" description="Disordered" evidence="1">
    <location>
        <begin position="113"/>
        <end position="135"/>
    </location>
</feature>
<evidence type="ECO:0000313" key="2">
    <source>
        <dbReference type="EnsemblPlants" id="AET7Gv20252700.2"/>
    </source>
</evidence>
<feature type="compositionally biased region" description="Basic residues" evidence="1">
    <location>
        <begin position="24"/>
        <end position="37"/>
    </location>
</feature>
<dbReference type="AlphaFoldDB" id="A0A453QNM4"/>
<keyword evidence="3" id="KW-1185">Reference proteome</keyword>
<reference evidence="2" key="5">
    <citation type="journal article" date="2021" name="G3 (Bethesda)">
        <title>Aegilops tauschii genome assembly Aet v5.0 features greater sequence contiguity and improved annotation.</title>
        <authorList>
            <person name="Wang L."/>
            <person name="Zhu T."/>
            <person name="Rodriguez J.C."/>
            <person name="Deal K.R."/>
            <person name="Dubcovsky J."/>
            <person name="McGuire P.E."/>
            <person name="Lux T."/>
            <person name="Spannagl M."/>
            <person name="Mayer K.F.X."/>
            <person name="Baldrich P."/>
            <person name="Meyers B.C."/>
            <person name="Huo N."/>
            <person name="Gu Y.Q."/>
            <person name="Zhou H."/>
            <person name="Devos K.M."/>
            <person name="Bennetzen J.L."/>
            <person name="Unver T."/>
            <person name="Budak H."/>
            <person name="Gulick P.J."/>
            <person name="Galiba G."/>
            <person name="Kalapos B."/>
            <person name="Nelson D.R."/>
            <person name="Li P."/>
            <person name="You F.M."/>
            <person name="Luo M.C."/>
            <person name="Dvorak J."/>
        </authorList>
    </citation>
    <scope>NUCLEOTIDE SEQUENCE [LARGE SCALE GENOMIC DNA]</scope>
    <source>
        <strain evidence="2">cv. AL8/78</strain>
    </source>
</reference>
<sequence>GGTGQAAVSRAALTPPRVRVGLRAGRRLGRAPVRKGGGRGFRSPPRRTGYAPRVPALQAPPHLPHQEAEQHDAGPLLPCQLSFCLKLFWPATPWFASVDSGLVMLGASRCCSARGSPTGPCSSRSTLSLYKQKQL</sequence>
<accession>A0A453QNM4</accession>
<reference evidence="3" key="2">
    <citation type="journal article" date="2017" name="Nat. Plants">
        <title>The Aegilops tauschii genome reveals multiple impacts of transposons.</title>
        <authorList>
            <person name="Zhao G."/>
            <person name="Zou C."/>
            <person name="Li K."/>
            <person name="Wang K."/>
            <person name="Li T."/>
            <person name="Gao L."/>
            <person name="Zhang X."/>
            <person name="Wang H."/>
            <person name="Yang Z."/>
            <person name="Liu X."/>
            <person name="Jiang W."/>
            <person name="Mao L."/>
            <person name="Kong X."/>
            <person name="Jiao Y."/>
            <person name="Jia J."/>
        </authorList>
    </citation>
    <scope>NUCLEOTIDE SEQUENCE [LARGE SCALE GENOMIC DNA]</scope>
    <source>
        <strain evidence="3">cv. AL8/78</strain>
    </source>
</reference>
<feature type="region of interest" description="Disordered" evidence="1">
    <location>
        <begin position="22"/>
        <end position="56"/>
    </location>
</feature>
<organism evidence="2 3">
    <name type="scientific">Aegilops tauschii subsp. strangulata</name>
    <name type="common">Goatgrass</name>
    <dbReference type="NCBI Taxonomy" id="200361"/>
    <lineage>
        <taxon>Eukaryota</taxon>
        <taxon>Viridiplantae</taxon>
        <taxon>Streptophyta</taxon>
        <taxon>Embryophyta</taxon>
        <taxon>Tracheophyta</taxon>
        <taxon>Spermatophyta</taxon>
        <taxon>Magnoliopsida</taxon>
        <taxon>Liliopsida</taxon>
        <taxon>Poales</taxon>
        <taxon>Poaceae</taxon>
        <taxon>BOP clade</taxon>
        <taxon>Pooideae</taxon>
        <taxon>Triticodae</taxon>
        <taxon>Triticeae</taxon>
        <taxon>Triticinae</taxon>
        <taxon>Aegilops</taxon>
    </lineage>
</organism>